<dbReference type="SUPFAM" id="SSF48726">
    <property type="entry name" value="Immunoglobulin"/>
    <property type="match status" value="1"/>
</dbReference>
<evidence type="ECO:0000256" key="8">
    <source>
        <dbReference type="ARBA" id="ARBA00023157"/>
    </source>
</evidence>
<comment type="similarity">
    <text evidence="2">Belongs to the type I cytokine receptor family. Type 2 subfamily.</text>
</comment>
<evidence type="ECO:0000256" key="5">
    <source>
        <dbReference type="ARBA" id="ARBA00022737"/>
    </source>
</evidence>
<reference evidence="15 16" key="2">
    <citation type="submission" date="2017-04" db="EMBL/GenBank/DDBJ databases">
        <title>CpG methylation of centromeres and impact of large insertions on vertebrate speciation.</title>
        <authorList>
            <person name="Ichikawa K."/>
            <person name="Yoshimura J."/>
            <person name="Morishita S."/>
        </authorList>
    </citation>
    <scope>NUCLEOTIDE SEQUENCE</scope>
    <source>
        <strain evidence="15 16">HNI</strain>
    </source>
</reference>
<sequence>MLCLSRFIAVNGAAGTFPRIVGYRIIVRVRTCLYSFVRSYGAVIYLFHSVCGKSTPLVLFMKQFVGFDVFVFFCLSVVIMGDVSALPLCALLFLACGIQAYSNFQSHLLTLPQNPVIEIGTNFTATCLISNTVEVTADDLYWKLSNVTIPRDQYQKVNSTALSVTVPITKDISEEWLFCYCRKKSSYVVLNEGKFIHGISLRTGYRPEKPENLSCISFQKEDKSFPSLQCSWETTRRQTPTVPVHFTLRVMQVLSNQTNSTTTKDHWAEVELSHYPFHMELEVWVEAVNQLGAAESVHLRKEAQHFVKTNPPEVTVTSEKSFPTSLLLNWTPPVNQVFVKLTYQIRFCSPKSPGWSHVPLPDINDQTNYRLQGLRAYTPYTVQVRCRDVENPHGYWSDWSQNITTTTPEDKPSSTPDLWRTVVYNGTSERLVQIICKDPEFPNGRITRFDVKVAKQRDRAWNQSEGWKSVLVNRSEAEDAETSITLLEQISLSNLESVKVSVVAVNSLGRSPEASLILPVKLPDHARVEELKVWPHEGQLVVEWKPLRNKLLSGYVVEWLSDGRLDWRRVSKTSNRTLTGRLDPFVCYTVSVYPVFSRGIGKPVQMSAYVEQGAPLRGPTVKLNGKPGHNEAELAWEEIPLRDRRGFITNYTVFYKLGEEIREVPVPANSVSLKLESLMGDSQYEAWVQASTAAGSTNGSHHSFITMKYAAGTIEAISLGAGLVILLVFLLGIYKREFLVKRLWPRVPDGRQSSIGTWSPDCSMKAEPPKESCVSGISVLVSMCESQSGFEEDKASLSLRKDKYTSEEHSSGIGGSSCMSSPRQSVSDSDEGADMADTTASTVQYSSVVASSAYKGQTPGSQPQHSVFSRSESTQPLLDSEETLDMFVQEASGRFERLAPQDITCSEVFGPPDGEQLDCSQDADELQADGRTAPSSYMPQLGGYKPQ</sequence>
<feature type="transmembrane region" description="Helical" evidence="13">
    <location>
        <begin position="69"/>
        <end position="95"/>
    </location>
</feature>
<evidence type="ECO:0000313" key="16">
    <source>
        <dbReference type="Proteomes" id="UP000265180"/>
    </source>
</evidence>
<evidence type="ECO:0000256" key="3">
    <source>
        <dbReference type="ARBA" id="ARBA00022692"/>
    </source>
</evidence>
<keyword evidence="4" id="KW-0732">Signal</keyword>
<evidence type="ECO:0000256" key="9">
    <source>
        <dbReference type="ARBA" id="ARBA00023170"/>
    </source>
</evidence>
<keyword evidence="9" id="KW-0675">Receptor</keyword>
<dbReference type="PANTHER" id="PTHR48423:SF1">
    <property type="entry name" value="INTERLEUKIN-27 RECEPTOR SUBUNIT ALPHA"/>
    <property type="match status" value="1"/>
</dbReference>
<protein>
    <recommendedName>
        <fullName evidence="14">Fibronectin type-III domain-containing protein</fullName>
    </recommendedName>
</protein>
<evidence type="ECO:0000256" key="4">
    <source>
        <dbReference type="ARBA" id="ARBA00022729"/>
    </source>
</evidence>
<accession>A0A3P9LS00</accession>
<feature type="domain" description="Fibronectin type-III" evidence="14">
    <location>
        <begin position="615"/>
        <end position="710"/>
    </location>
</feature>
<dbReference type="Proteomes" id="UP000265180">
    <property type="component" value="Chromosome 12"/>
</dbReference>
<dbReference type="Gene3D" id="2.60.40.10">
    <property type="entry name" value="Immunoglobulins"/>
    <property type="match status" value="6"/>
</dbReference>
<evidence type="ECO:0000256" key="7">
    <source>
        <dbReference type="ARBA" id="ARBA00023136"/>
    </source>
</evidence>
<evidence type="ECO:0000256" key="2">
    <source>
        <dbReference type="ARBA" id="ARBA00008921"/>
    </source>
</evidence>
<dbReference type="AlphaFoldDB" id="A0A3P9LS00"/>
<feature type="region of interest" description="Disordered" evidence="12">
    <location>
        <begin position="801"/>
        <end position="838"/>
    </location>
</feature>
<dbReference type="SMART" id="SM00060">
    <property type="entry name" value="FN3"/>
    <property type="match status" value="3"/>
</dbReference>
<dbReference type="GO" id="GO:0004896">
    <property type="term" value="F:cytokine receptor activity"/>
    <property type="evidence" value="ECO:0007669"/>
    <property type="project" value="InterPro"/>
</dbReference>
<feature type="domain" description="Fibronectin type-III" evidence="14">
    <location>
        <begin position="310"/>
        <end position="410"/>
    </location>
</feature>
<keyword evidence="6 13" id="KW-1133">Transmembrane helix</keyword>
<dbReference type="FunFam" id="2.60.40.10:FF:003288">
    <property type="entry name" value="Uncharacterized protein"/>
    <property type="match status" value="1"/>
</dbReference>
<evidence type="ECO:0000256" key="6">
    <source>
        <dbReference type="ARBA" id="ARBA00022989"/>
    </source>
</evidence>
<dbReference type="GO" id="GO:0005886">
    <property type="term" value="C:plasma membrane"/>
    <property type="evidence" value="ECO:0007669"/>
    <property type="project" value="UniProtKB-ARBA"/>
</dbReference>
<reference evidence="15" key="3">
    <citation type="submission" date="2025-08" db="UniProtKB">
        <authorList>
            <consortium name="Ensembl"/>
        </authorList>
    </citation>
    <scope>IDENTIFICATION</scope>
    <source>
        <strain evidence="15">HNI</strain>
    </source>
</reference>
<keyword evidence="7 13" id="KW-0472">Membrane</keyword>
<dbReference type="InterPro" id="IPR013783">
    <property type="entry name" value="Ig-like_fold"/>
</dbReference>
<feature type="transmembrane region" description="Helical" evidence="13">
    <location>
        <begin position="716"/>
        <end position="734"/>
    </location>
</feature>
<keyword evidence="8" id="KW-1015">Disulfide bond</keyword>
<dbReference type="InterPro" id="IPR003961">
    <property type="entry name" value="FN3_dom"/>
</dbReference>
<organism evidence="15 16">
    <name type="scientific">Oryzias latipes</name>
    <name type="common">Japanese rice fish</name>
    <name type="synonym">Japanese killifish</name>
    <dbReference type="NCBI Taxonomy" id="8090"/>
    <lineage>
        <taxon>Eukaryota</taxon>
        <taxon>Metazoa</taxon>
        <taxon>Chordata</taxon>
        <taxon>Craniata</taxon>
        <taxon>Vertebrata</taxon>
        <taxon>Euteleostomi</taxon>
        <taxon>Actinopterygii</taxon>
        <taxon>Neopterygii</taxon>
        <taxon>Teleostei</taxon>
        <taxon>Neoteleostei</taxon>
        <taxon>Acanthomorphata</taxon>
        <taxon>Ovalentaria</taxon>
        <taxon>Atherinomorphae</taxon>
        <taxon>Beloniformes</taxon>
        <taxon>Adrianichthyidae</taxon>
        <taxon>Oryziinae</taxon>
        <taxon>Oryzias</taxon>
    </lineage>
</organism>
<name>A0A3P9LS00_ORYLA</name>
<feature type="domain" description="Fibronectin type-III" evidence="14">
    <location>
        <begin position="522"/>
        <end position="614"/>
    </location>
</feature>
<dbReference type="FunFam" id="2.60.40.10:FF:000524">
    <property type="entry name" value="Interleukin-6 receptor subunit beta"/>
    <property type="match status" value="1"/>
</dbReference>
<feature type="compositionally biased region" description="Polar residues" evidence="12">
    <location>
        <begin position="858"/>
        <end position="877"/>
    </location>
</feature>
<keyword evidence="3 13" id="KW-0812">Transmembrane</keyword>
<reference key="1">
    <citation type="journal article" date="2007" name="Nature">
        <title>The medaka draft genome and insights into vertebrate genome evolution.</title>
        <authorList>
            <person name="Kasahara M."/>
            <person name="Naruse K."/>
            <person name="Sasaki S."/>
            <person name="Nakatani Y."/>
            <person name="Qu W."/>
            <person name="Ahsan B."/>
            <person name="Yamada T."/>
            <person name="Nagayasu Y."/>
            <person name="Doi K."/>
            <person name="Kasai Y."/>
            <person name="Jindo T."/>
            <person name="Kobayashi D."/>
            <person name="Shimada A."/>
            <person name="Toyoda A."/>
            <person name="Kuroki Y."/>
            <person name="Fujiyama A."/>
            <person name="Sasaki T."/>
            <person name="Shimizu A."/>
            <person name="Asakawa S."/>
            <person name="Shimizu N."/>
            <person name="Hashimoto S."/>
            <person name="Yang J."/>
            <person name="Lee Y."/>
            <person name="Matsushima K."/>
            <person name="Sugano S."/>
            <person name="Sakaizumi M."/>
            <person name="Narita T."/>
            <person name="Ohishi K."/>
            <person name="Haga S."/>
            <person name="Ohta F."/>
            <person name="Nomoto H."/>
            <person name="Nogata K."/>
            <person name="Morishita T."/>
            <person name="Endo T."/>
            <person name="Shin-I T."/>
            <person name="Takeda H."/>
            <person name="Morishita S."/>
            <person name="Kohara Y."/>
        </authorList>
    </citation>
    <scope>NUCLEOTIDE SEQUENCE [LARGE SCALE GENOMIC DNA]</scope>
    <source>
        <strain>Hd-rR</strain>
    </source>
</reference>
<keyword evidence="10" id="KW-0325">Glycoprotein</keyword>
<reference evidence="15" key="4">
    <citation type="submission" date="2025-09" db="UniProtKB">
        <authorList>
            <consortium name="Ensembl"/>
        </authorList>
    </citation>
    <scope>IDENTIFICATION</scope>
    <source>
        <strain evidence="15">HNI</strain>
    </source>
</reference>
<dbReference type="InterPro" id="IPR036179">
    <property type="entry name" value="Ig-like_dom_sf"/>
</dbReference>
<evidence type="ECO:0000259" key="14">
    <source>
        <dbReference type="PROSITE" id="PS50853"/>
    </source>
</evidence>
<evidence type="ECO:0000256" key="1">
    <source>
        <dbReference type="ARBA" id="ARBA00004479"/>
    </source>
</evidence>
<dbReference type="InterPro" id="IPR003529">
    <property type="entry name" value="Hematopoietin_rcpt_Gp130_CS"/>
</dbReference>
<evidence type="ECO:0000256" key="11">
    <source>
        <dbReference type="ARBA" id="ARBA00023319"/>
    </source>
</evidence>
<feature type="region of interest" description="Disordered" evidence="12">
    <location>
        <begin position="908"/>
        <end position="947"/>
    </location>
</feature>
<dbReference type="PROSITE" id="PS01353">
    <property type="entry name" value="HEMATOPO_REC_L_F2"/>
    <property type="match status" value="1"/>
</dbReference>
<dbReference type="Pfam" id="PF00041">
    <property type="entry name" value="fn3"/>
    <property type="match status" value="1"/>
</dbReference>
<evidence type="ECO:0000256" key="12">
    <source>
        <dbReference type="SAM" id="MobiDB-lite"/>
    </source>
</evidence>
<keyword evidence="5" id="KW-0677">Repeat</keyword>
<feature type="region of interest" description="Disordered" evidence="12">
    <location>
        <begin position="854"/>
        <end position="878"/>
    </location>
</feature>
<evidence type="ECO:0000256" key="13">
    <source>
        <dbReference type="SAM" id="Phobius"/>
    </source>
</evidence>
<dbReference type="Pfam" id="PF06328">
    <property type="entry name" value="Lep_receptor_Ig"/>
    <property type="match status" value="1"/>
</dbReference>
<keyword evidence="11" id="KW-0393">Immunoglobulin domain</keyword>
<evidence type="ECO:0000256" key="10">
    <source>
        <dbReference type="ARBA" id="ARBA00023180"/>
    </source>
</evidence>
<proteinExistence type="inferred from homology"/>
<dbReference type="Ensembl" id="ENSORLT00020009331.1">
    <property type="protein sequence ID" value="ENSORLP00020023519.1"/>
    <property type="gene ID" value="ENSORLG00020004426.1"/>
</dbReference>
<dbReference type="InterPro" id="IPR036116">
    <property type="entry name" value="FN3_sf"/>
</dbReference>
<dbReference type="PANTHER" id="PTHR48423">
    <property type="entry name" value="INTERLEUKIN-27 RECEPTOR SUBUNIT ALPHA"/>
    <property type="match status" value="1"/>
</dbReference>
<dbReference type="InterPro" id="IPR010457">
    <property type="entry name" value="IgC2-like_lig-bd"/>
</dbReference>
<dbReference type="InterPro" id="IPR052672">
    <property type="entry name" value="Type1_Cytokine_Rcpt_Type2"/>
</dbReference>
<comment type="subcellular location">
    <subcellularLocation>
        <location evidence="1">Membrane</location>
        <topology evidence="1">Single-pass type I membrane protein</topology>
    </subcellularLocation>
</comment>
<dbReference type="SUPFAM" id="SSF49265">
    <property type="entry name" value="Fibronectin type III"/>
    <property type="match status" value="3"/>
</dbReference>
<evidence type="ECO:0000313" key="15">
    <source>
        <dbReference type="Ensembl" id="ENSORLP00020023519.1"/>
    </source>
</evidence>
<feature type="compositionally biased region" description="Basic and acidic residues" evidence="12">
    <location>
        <begin position="801"/>
        <end position="810"/>
    </location>
</feature>
<dbReference type="PROSITE" id="PS50853">
    <property type="entry name" value="FN3"/>
    <property type="match status" value="3"/>
</dbReference>
<dbReference type="CDD" id="cd00063">
    <property type="entry name" value="FN3"/>
    <property type="match status" value="3"/>
</dbReference>